<organism evidence="2 3">
    <name type="scientific">Geitlerinema calcuttense NRMC-F 0142</name>
    <dbReference type="NCBI Taxonomy" id="2922238"/>
    <lineage>
        <taxon>Bacteria</taxon>
        <taxon>Bacillati</taxon>
        <taxon>Cyanobacteriota</taxon>
        <taxon>Cyanophyceae</taxon>
        <taxon>Geitlerinematales</taxon>
        <taxon>Geitlerinemataceae</taxon>
        <taxon>Geitlerinema</taxon>
    </lineage>
</organism>
<dbReference type="InterPro" id="IPR037523">
    <property type="entry name" value="VOC_core"/>
</dbReference>
<sequence length="127" mass="13866">MVLKLHSAWMVVAARNWQSLVTFYGQLLNQSPQPCISNVYAEFQLPGLRLGIFEPKASDEGEFAGCTSGSMSLCLEVENLEAAIAHLTQLGYPPAAEITQASHGREVYARDPEGNRLILHQAIVANP</sequence>
<accession>A0ABT7LZQ4</accession>
<dbReference type="SUPFAM" id="SSF54593">
    <property type="entry name" value="Glyoxalase/Bleomycin resistance protein/Dihydroxybiphenyl dioxygenase"/>
    <property type="match status" value="1"/>
</dbReference>
<protein>
    <submittedName>
        <fullName evidence="2">VOC family protein</fullName>
    </submittedName>
</protein>
<dbReference type="RefSeq" id="WP_286004473.1">
    <property type="nucleotide sequence ID" value="NZ_JASVEJ010000028.1"/>
</dbReference>
<proteinExistence type="predicted"/>
<feature type="domain" description="VOC" evidence="1">
    <location>
        <begin position="6"/>
        <end position="122"/>
    </location>
</feature>
<dbReference type="PROSITE" id="PS51819">
    <property type="entry name" value="VOC"/>
    <property type="match status" value="1"/>
</dbReference>
<dbReference type="InterPro" id="IPR041581">
    <property type="entry name" value="Glyoxalase_6"/>
</dbReference>
<evidence type="ECO:0000313" key="2">
    <source>
        <dbReference type="EMBL" id="MDL5057284.1"/>
    </source>
</evidence>
<keyword evidence="3" id="KW-1185">Reference proteome</keyword>
<evidence type="ECO:0000313" key="3">
    <source>
        <dbReference type="Proteomes" id="UP001230986"/>
    </source>
</evidence>
<dbReference type="Proteomes" id="UP001230986">
    <property type="component" value="Unassembled WGS sequence"/>
</dbReference>
<name>A0ABT7LZQ4_9CYAN</name>
<dbReference type="Gene3D" id="3.10.180.10">
    <property type="entry name" value="2,3-Dihydroxybiphenyl 1,2-Dioxygenase, domain 1"/>
    <property type="match status" value="1"/>
</dbReference>
<dbReference type="InterPro" id="IPR029068">
    <property type="entry name" value="Glyas_Bleomycin-R_OHBP_Dase"/>
</dbReference>
<evidence type="ECO:0000259" key="1">
    <source>
        <dbReference type="PROSITE" id="PS51819"/>
    </source>
</evidence>
<reference evidence="2 3" key="1">
    <citation type="submission" date="2023-06" db="EMBL/GenBank/DDBJ databases">
        <title>Whole genome sequence of Oscillatoria calcuttensis NRMC-F 0142.</title>
        <authorList>
            <person name="Shakena Fathima T."/>
            <person name="Muralitharan G."/>
            <person name="Thajuddin N."/>
        </authorList>
    </citation>
    <scope>NUCLEOTIDE SEQUENCE [LARGE SCALE GENOMIC DNA]</scope>
    <source>
        <strain evidence="2 3">NRMC-F 0142</strain>
    </source>
</reference>
<dbReference type="EMBL" id="JASVEJ010000028">
    <property type="protein sequence ID" value="MDL5057284.1"/>
    <property type="molecule type" value="Genomic_DNA"/>
</dbReference>
<gene>
    <name evidence="2" type="ORF">QQ055_07375</name>
</gene>
<dbReference type="Pfam" id="PF18029">
    <property type="entry name" value="Glyoxalase_6"/>
    <property type="match status" value="1"/>
</dbReference>
<comment type="caution">
    <text evidence="2">The sequence shown here is derived from an EMBL/GenBank/DDBJ whole genome shotgun (WGS) entry which is preliminary data.</text>
</comment>